<evidence type="ECO:0000313" key="3">
    <source>
        <dbReference type="EMBL" id="MBZ3926377.1"/>
    </source>
</evidence>
<evidence type="ECO:0000256" key="1">
    <source>
        <dbReference type="ARBA" id="ARBA00022741"/>
    </source>
</evidence>
<dbReference type="InterPro" id="IPR056098">
    <property type="entry name" value="Acb2/Tad1_hairpin"/>
</dbReference>
<proteinExistence type="predicted"/>
<dbReference type="Pfam" id="PF24729">
    <property type="entry name" value="Acb2_Tad1_hairpin"/>
    <property type="match status" value="1"/>
</dbReference>
<dbReference type="EMBL" id="LOKL01000158">
    <property type="protein sequence ID" value="MBZ3926377.1"/>
    <property type="molecule type" value="Genomic_DNA"/>
</dbReference>
<protein>
    <recommendedName>
        <fullName evidence="2">Acb2/Tad1 hairpin domain-containing protein</fullName>
    </recommendedName>
</protein>
<dbReference type="AlphaFoldDB" id="A0AAW4RPM2"/>
<accession>A0AAW4RPM2</accession>
<comment type="caution">
    <text evidence="3">The sequence shown here is derived from an EMBL/GenBank/DDBJ whole genome shotgun (WGS) entry which is preliminary data.</text>
</comment>
<name>A0AAW4RPM2_XANCI</name>
<dbReference type="RefSeq" id="WP_089113478.1">
    <property type="nucleotide sequence ID" value="NZ_LOKL01000158.1"/>
</dbReference>
<keyword evidence="1" id="KW-0547">Nucleotide-binding</keyword>
<feature type="domain" description="Acb2/Tad1 hairpin" evidence="2">
    <location>
        <begin position="8"/>
        <end position="69"/>
    </location>
</feature>
<evidence type="ECO:0000259" key="2">
    <source>
        <dbReference type="Pfam" id="PF24729"/>
    </source>
</evidence>
<reference evidence="3" key="1">
    <citation type="submission" date="2015-12" db="EMBL/GenBank/DDBJ databases">
        <authorList>
            <person name="Bansal K."/>
            <person name="Midha S."/>
            <person name="Patil P.B."/>
        </authorList>
    </citation>
    <scope>NUCLEOTIDE SEQUENCE</scope>
    <source>
        <strain evidence="3">LMG867</strain>
    </source>
</reference>
<sequence>MDNQHRKIAGYRELSEDEIAGINRTKRLAEDVGAHLDALLGVQGIDKRALAIAKTELQTGFMWAVRAIAQPETF</sequence>
<dbReference type="GO" id="GO:0000166">
    <property type="term" value="F:nucleotide binding"/>
    <property type="evidence" value="ECO:0007669"/>
    <property type="project" value="UniProtKB-KW"/>
</dbReference>
<dbReference type="Proteomes" id="UP000825388">
    <property type="component" value="Unassembled WGS sequence"/>
</dbReference>
<organism evidence="3 4">
    <name type="scientific">Xanthomonas citri pv. sesbaniae</name>
    <dbReference type="NCBI Taxonomy" id="473425"/>
    <lineage>
        <taxon>Bacteria</taxon>
        <taxon>Pseudomonadati</taxon>
        <taxon>Pseudomonadota</taxon>
        <taxon>Gammaproteobacteria</taxon>
        <taxon>Lysobacterales</taxon>
        <taxon>Lysobacteraceae</taxon>
        <taxon>Xanthomonas</taxon>
    </lineage>
</organism>
<gene>
    <name evidence="3" type="ORF">Xseb_02640</name>
</gene>
<evidence type="ECO:0000313" key="4">
    <source>
        <dbReference type="Proteomes" id="UP000825388"/>
    </source>
</evidence>